<reference evidence="2 3" key="1">
    <citation type="submission" date="2021-04" db="EMBL/GenBank/DDBJ databases">
        <title>Genome analysis of Polyangium sp.</title>
        <authorList>
            <person name="Li Y."/>
            <person name="Wang J."/>
        </authorList>
    </citation>
    <scope>NUCLEOTIDE SEQUENCE [LARGE SCALE GENOMIC DNA]</scope>
    <source>
        <strain evidence="2 3">SDU14</strain>
    </source>
</reference>
<dbReference type="RefSeq" id="WP_272427580.1">
    <property type="nucleotide sequence ID" value="NZ_JAGTJJ010000061.1"/>
</dbReference>
<name>A0A9X4AX40_9BACT</name>
<sequence>MEVKWEGQPGGSHIHHLLRIHKDKTRVQLFDANGGSQSRGAMEAEKDGEGRSLGRSLAPEAGMGANMDTCAFSSIYSLPSGGPNGVGIPRAVPDLQKQIEVMKRARPIGLARLVLTERKPTSELAPEDVLFVSKLLRTYGDQDHQNYTVTRYLWSLRNTPGFSSVQPWWFLFLPIGALARCMWAVGARKMKLADFMSKHGPKTLKESDWFRFGRDGGLSIDVNYCEAQILTNIADPAFPGRAKIIRRLKSEPVMPSGARLVAEGMTRVPPAFTKPLPGVSGPRNVILPVHEKDGKIGHTAEAVLAWDFTYARDDVEGAERLRTLTGPLLDYFREG</sequence>
<comment type="caution">
    <text evidence="2">The sequence shown here is derived from an EMBL/GenBank/DDBJ whole genome shotgun (WGS) entry which is preliminary data.</text>
</comment>
<organism evidence="2 3">
    <name type="scientific">Polyangium jinanense</name>
    <dbReference type="NCBI Taxonomy" id="2829994"/>
    <lineage>
        <taxon>Bacteria</taxon>
        <taxon>Pseudomonadati</taxon>
        <taxon>Myxococcota</taxon>
        <taxon>Polyangia</taxon>
        <taxon>Polyangiales</taxon>
        <taxon>Polyangiaceae</taxon>
        <taxon>Polyangium</taxon>
    </lineage>
</organism>
<protein>
    <submittedName>
        <fullName evidence="2">Uncharacterized protein</fullName>
    </submittedName>
</protein>
<gene>
    <name evidence="2" type="ORF">KEG57_46215</name>
</gene>
<keyword evidence="3" id="KW-1185">Reference proteome</keyword>
<evidence type="ECO:0000313" key="2">
    <source>
        <dbReference type="EMBL" id="MDC3987949.1"/>
    </source>
</evidence>
<dbReference type="Proteomes" id="UP001151081">
    <property type="component" value="Unassembled WGS sequence"/>
</dbReference>
<dbReference type="EMBL" id="JAGTJJ010000061">
    <property type="protein sequence ID" value="MDC3987949.1"/>
    <property type="molecule type" value="Genomic_DNA"/>
</dbReference>
<accession>A0A9X4AX40</accession>
<evidence type="ECO:0000256" key="1">
    <source>
        <dbReference type="SAM" id="MobiDB-lite"/>
    </source>
</evidence>
<feature type="compositionally biased region" description="Basic and acidic residues" evidence="1">
    <location>
        <begin position="42"/>
        <end position="52"/>
    </location>
</feature>
<evidence type="ECO:0000313" key="3">
    <source>
        <dbReference type="Proteomes" id="UP001151081"/>
    </source>
</evidence>
<dbReference type="AlphaFoldDB" id="A0A9X4AX40"/>
<feature type="region of interest" description="Disordered" evidence="1">
    <location>
        <begin position="32"/>
        <end position="53"/>
    </location>
</feature>
<proteinExistence type="predicted"/>